<comment type="similarity">
    <text evidence="1">Belongs to the putative lipase ROG1 family.</text>
</comment>
<dbReference type="Gene3D" id="3.40.50.1820">
    <property type="entry name" value="alpha/beta hydrolase"/>
    <property type="match status" value="1"/>
</dbReference>
<dbReference type="Pfam" id="PF22939">
    <property type="entry name" value="WHD_GPIID"/>
    <property type="match status" value="1"/>
</dbReference>
<dbReference type="SUPFAM" id="SSF53474">
    <property type="entry name" value="alpha/beta-Hydrolases"/>
    <property type="match status" value="1"/>
</dbReference>
<evidence type="ECO:0000256" key="2">
    <source>
        <dbReference type="ARBA" id="ARBA00022737"/>
    </source>
</evidence>
<gene>
    <name evidence="6" type="ORF">BDV39DRAFT_217846</name>
</gene>
<evidence type="ECO:0000259" key="5">
    <source>
        <dbReference type="Pfam" id="PF24883"/>
    </source>
</evidence>
<evidence type="ECO:0000313" key="7">
    <source>
        <dbReference type="Proteomes" id="UP000325945"/>
    </source>
</evidence>
<dbReference type="EMBL" id="ML741767">
    <property type="protein sequence ID" value="KAE8331929.1"/>
    <property type="molecule type" value="Genomic_DNA"/>
</dbReference>
<dbReference type="Proteomes" id="UP000325945">
    <property type="component" value="Unassembled WGS sequence"/>
</dbReference>
<dbReference type="Pfam" id="PF05057">
    <property type="entry name" value="DUF676"/>
    <property type="match status" value="1"/>
</dbReference>
<dbReference type="SUPFAM" id="SSF50998">
    <property type="entry name" value="Quinoprotein alcohol dehydrogenase-like"/>
    <property type="match status" value="1"/>
</dbReference>
<feature type="domain" description="Nephrocystin 3-like N-terminal" evidence="5">
    <location>
        <begin position="344"/>
        <end position="505"/>
    </location>
</feature>
<dbReference type="InterPro" id="IPR001680">
    <property type="entry name" value="WD40_rpt"/>
</dbReference>
<dbReference type="PANTHER" id="PTHR10039">
    <property type="entry name" value="AMELOGENIN"/>
    <property type="match status" value="1"/>
</dbReference>
<dbReference type="Pfam" id="PF24883">
    <property type="entry name" value="NPHP3_N"/>
    <property type="match status" value="1"/>
</dbReference>
<dbReference type="Gene3D" id="2.130.10.10">
    <property type="entry name" value="YVTN repeat-like/Quinoprotein amine dehydrogenase"/>
    <property type="match status" value="3"/>
</dbReference>
<dbReference type="InterPro" id="IPR029058">
    <property type="entry name" value="AB_hydrolase_fold"/>
</dbReference>
<sequence>MSIRELGRNETDMSQYSIFGSSHETLSRMTSARDFPGGDCKGNLGLNLLHAPLQTHIELVFVHGLGGGSRKTWSKSNSISHYWPQVWLPKDPAFQHVRVHSFGYNSDWTKGKDNCLNIHHFAKSLLGELTTSPLLSNTETPIVFIGHSMGGLVIKKAYILAKQDVLYDMLVRRIHTMYFFATPHRGSDLAKLLVHILHITYSSRAYVSDLKRGSEALQSINDEFRKYSDKIEFWSFYETKKLTIGFFSSLIVDPDSATLSYREEHQIPLDADHRSICKFESPQDPNYITVRNALASTINRISNSVRESKEDMMRCSINDLKVYLGVPDNLEDDLILVEDAHMPGTCEWLEAKTSYVRWSSFDPGVPHTLWINGKPAAGKSVLSGYVTSSLRRKGNCSFYFFKSGDRSKSRLDSCLRSLAFQMACTDAQVRQTLLTMQKNGVKLDSNDERIVWRKLFLSGIFQAKLQNHYWVIDALEESTNIASFFDTVLAKLDESLSLRIFVTSRENLEIQRYLDSLGPHAFQTEKISTADTLVDIKLIVKAKAKTLMVKDDKDRAVLIDRILEKSQGSFLWTVLVLNELSRSYSELEINQALEDVPPDMELFYQRSLDSISQAIRGKEISSAIFIWSTCATRPLKTNELACALKLDIGDTFPRLKETIGAFDNVQLVHETVREFLLRDNLDSEFAIKRTVAHTQMARACLIYLTGEDMKPPRASRRNINATSSTKRSEFCSYACTSFSYHLSKADPLAIDVLLLLNEFLKLNILSWIEVVARSKDLALLIRTAKHLKLYLSSCTLQRPPIGGEMQTIRVKFADALIIAPSSIYSLILPFCPKRPISYKTSHPGRKLSVVGLLNADQTTAICYGDEFFAVSLSSGRVAVYNATSYQEYRSFNHGEAIKLLQIGGKPEYIACCGLKTVCVWQICSGQLIHKFQAPQRPIGLIVDNESLIVASAKSYLSSWDLSNGAKLPDRSWNDSEEGYIKSLPAPSAISISIGHQMLAVAYSGRPIALWDLREDTHYGSCGKKLGDGETSKDVVTALIFNPNSGIDRLVVSYLDGDLVLLDPFSDEVLASFRANCHTLAASADGRLLAGSAGSGVIQIYEFDTLTMLYRVQSYSYYIKQLAFSKNNLHFADIRGSKCNIWEPTAWLRDSISDDTSENTSTSLVEAVAVDSMPRISAMAVDSREGVVFCSKDDGSVCVYDLKSGVYLRTLYSHKSGVSVLAWWSQRKVLMSVDVSNRIFAWSLTKSSCGSVLVDKVFFESRLEFRKAVTQVLTSDTAGKFILSTRESDHLWTISGREECVRTYKARPGIRKWLQHPQSPEHVISFDGETSHVYTWSDWSEVTSVKLDIDLTARQIKNVIPYISQNRPRILVELSELDGPETTCGIYTLSSLSYGAEFADLRDSNIANPDVGLIADSVSKVRESTPDRDAINPPISTSLSRLGHYVTHVLGLSATGRVVFLDNHSWICSVNLEEPEDRSVLYTRHFFVPYEWFSGARNAVALVTQRDILIARNSDLAIVKAGLEYAHPVG</sequence>
<organism evidence="6 7">
    <name type="scientific">Aspergillus sergii</name>
    <dbReference type="NCBI Taxonomy" id="1034303"/>
    <lineage>
        <taxon>Eukaryota</taxon>
        <taxon>Fungi</taxon>
        <taxon>Dikarya</taxon>
        <taxon>Ascomycota</taxon>
        <taxon>Pezizomycotina</taxon>
        <taxon>Eurotiomycetes</taxon>
        <taxon>Eurotiomycetidae</taxon>
        <taxon>Eurotiales</taxon>
        <taxon>Aspergillaceae</taxon>
        <taxon>Aspergillus</taxon>
        <taxon>Aspergillus subgen. Circumdati</taxon>
    </lineage>
</organism>
<dbReference type="PANTHER" id="PTHR10039:SF16">
    <property type="entry name" value="GPI INOSITOL-DEACYLASE"/>
    <property type="match status" value="1"/>
</dbReference>
<dbReference type="InterPro" id="IPR011047">
    <property type="entry name" value="Quinoprotein_ADH-like_sf"/>
</dbReference>
<dbReference type="InterPro" id="IPR015943">
    <property type="entry name" value="WD40/YVTN_repeat-like_dom_sf"/>
</dbReference>
<dbReference type="InterPro" id="IPR056884">
    <property type="entry name" value="NPHP3-like_N"/>
</dbReference>
<evidence type="ECO:0000256" key="1">
    <source>
        <dbReference type="ARBA" id="ARBA00007920"/>
    </source>
</evidence>
<feature type="domain" description="DUF676" evidence="3">
    <location>
        <begin position="59"/>
        <end position="192"/>
    </location>
</feature>
<accession>A0A5N6XII2</accession>
<keyword evidence="2" id="KW-0677">Repeat</keyword>
<feature type="domain" description="GPI inositol-deacylase winged helix" evidence="4">
    <location>
        <begin position="608"/>
        <end position="688"/>
    </location>
</feature>
<evidence type="ECO:0000259" key="3">
    <source>
        <dbReference type="Pfam" id="PF05057"/>
    </source>
</evidence>
<name>A0A5N6XII2_9EURO</name>
<proteinExistence type="inferred from homology"/>
<keyword evidence="7" id="KW-1185">Reference proteome</keyword>
<evidence type="ECO:0000259" key="4">
    <source>
        <dbReference type="Pfam" id="PF22939"/>
    </source>
</evidence>
<reference evidence="7" key="1">
    <citation type="submission" date="2019-04" db="EMBL/GenBank/DDBJ databases">
        <title>Friends and foes A comparative genomics studyof 23 Aspergillus species from section Flavi.</title>
        <authorList>
            <consortium name="DOE Joint Genome Institute"/>
            <person name="Kjaerbolling I."/>
            <person name="Vesth T."/>
            <person name="Frisvad J.C."/>
            <person name="Nybo J.L."/>
            <person name="Theobald S."/>
            <person name="Kildgaard S."/>
            <person name="Isbrandt T."/>
            <person name="Kuo A."/>
            <person name="Sato A."/>
            <person name="Lyhne E.K."/>
            <person name="Kogle M.E."/>
            <person name="Wiebenga A."/>
            <person name="Kun R.S."/>
            <person name="Lubbers R.J."/>
            <person name="Makela M.R."/>
            <person name="Barry K."/>
            <person name="Chovatia M."/>
            <person name="Clum A."/>
            <person name="Daum C."/>
            <person name="Haridas S."/>
            <person name="He G."/>
            <person name="LaButti K."/>
            <person name="Lipzen A."/>
            <person name="Mondo S."/>
            <person name="Riley R."/>
            <person name="Salamov A."/>
            <person name="Simmons B.A."/>
            <person name="Magnuson J.K."/>
            <person name="Henrissat B."/>
            <person name="Mortensen U.H."/>
            <person name="Larsen T.O."/>
            <person name="Devries R.P."/>
            <person name="Grigoriev I.V."/>
            <person name="Machida M."/>
            <person name="Baker S.E."/>
            <person name="Andersen M.R."/>
        </authorList>
    </citation>
    <scope>NUCLEOTIDE SEQUENCE [LARGE SCALE GENOMIC DNA]</scope>
    <source>
        <strain evidence="7">CBS 130017</strain>
    </source>
</reference>
<dbReference type="InterPro" id="IPR007751">
    <property type="entry name" value="DUF676_lipase-like"/>
</dbReference>
<dbReference type="SMART" id="SM00320">
    <property type="entry name" value="WD40"/>
    <property type="match status" value="6"/>
</dbReference>
<evidence type="ECO:0000313" key="6">
    <source>
        <dbReference type="EMBL" id="KAE8331929.1"/>
    </source>
</evidence>
<dbReference type="InterPro" id="IPR054471">
    <property type="entry name" value="GPIID_WHD"/>
</dbReference>
<protein>
    <submittedName>
        <fullName evidence="6">Uncharacterized protein</fullName>
    </submittedName>
</protein>